<gene>
    <name evidence="2" type="ORF">AVEN_134382_1</name>
</gene>
<feature type="region of interest" description="Disordered" evidence="1">
    <location>
        <begin position="87"/>
        <end position="118"/>
    </location>
</feature>
<sequence>MKRKNLHFVRIIHHTWWLSTYKSSYSPPTETRGEFWDEPRNFGPRLDEEDDAWADTPLSKLPHLTNDRAFGHLRMIQRVPDLIQDGSSVESGFEPGSRRLQSRALTTRPPRPRLRSGG</sequence>
<reference evidence="2 3" key="1">
    <citation type="journal article" date="2019" name="Sci. Rep.">
        <title>Orb-weaving spider Araneus ventricosus genome elucidates the spidroin gene catalogue.</title>
        <authorList>
            <person name="Kono N."/>
            <person name="Nakamura H."/>
            <person name="Ohtoshi R."/>
            <person name="Moran D.A.P."/>
            <person name="Shinohara A."/>
            <person name="Yoshida Y."/>
            <person name="Fujiwara M."/>
            <person name="Mori M."/>
            <person name="Tomita M."/>
            <person name="Arakawa K."/>
        </authorList>
    </citation>
    <scope>NUCLEOTIDE SEQUENCE [LARGE SCALE GENOMIC DNA]</scope>
</reference>
<proteinExistence type="predicted"/>
<comment type="caution">
    <text evidence="2">The sequence shown here is derived from an EMBL/GenBank/DDBJ whole genome shotgun (WGS) entry which is preliminary data.</text>
</comment>
<organism evidence="2 3">
    <name type="scientific">Araneus ventricosus</name>
    <name type="common">Orbweaver spider</name>
    <name type="synonym">Epeira ventricosa</name>
    <dbReference type="NCBI Taxonomy" id="182803"/>
    <lineage>
        <taxon>Eukaryota</taxon>
        <taxon>Metazoa</taxon>
        <taxon>Ecdysozoa</taxon>
        <taxon>Arthropoda</taxon>
        <taxon>Chelicerata</taxon>
        <taxon>Arachnida</taxon>
        <taxon>Araneae</taxon>
        <taxon>Araneomorphae</taxon>
        <taxon>Entelegynae</taxon>
        <taxon>Araneoidea</taxon>
        <taxon>Araneidae</taxon>
        <taxon>Araneus</taxon>
    </lineage>
</organism>
<dbReference type="EMBL" id="BGPR01183957">
    <property type="protein sequence ID" value="GBM71299.1"/>
    <property type="molecule type" value="Genomic_DNA"/>
</dbReference>
<evidence type="ECO:0000256" key="1">
    <source>
        <dbReference type="SAM" id="MobiDB-lite"/>
    </source>
</evidence>
<dbReference type="Proteomes" id="UP000499080">
    <property type="component" value="Unassembled WGS sequence"/>
</dbReference>
<name>A0A4Y2I2B3_ARAVE</name>
<keyword evidence="3" id="KW-1185">Reference proteome</keyword>
<dbReference type="AlphaFoldDB" id="A0A4Y2I2B3"/>
<accession>A0A4Y2I2B3</accession>
<evidence type="ECO:0000313" key="2">
    <source>
        <dbReference type="EMBL" id="GBM71299.1"/>
    </source>
</evidence>
<protein>
    <submittedName>
        <fullName evidence="2">Uncharacterized protein</fullName>
    </submittedName>
</protein>
<evidence type="ECO:0000313" key="3">
    <source>
        <dbReference type="Proteomes" id="UP000499080"/>
    </source>
</evidence>